<proteinExistence type="predicted"/>
<dbReference type="OrthoDB" id="50958at2759"/>
<dbReference type="AlphaFoldDB" id="A0A9K3LXH5"/>
<dbReference type="Proteomes" id="UP000693970">
    <property type="component" value="Unassembled WGS sequence"/>
</dbReference>
<name>A0A9K3LXH5_9STRA</name>
<gene>
    <name evidence="2" type="ORF">IV203_027683</name>
</gene>
<protein>
    <submittedName>
        <fullName evidence="2">Uncharacterized protein</fullName>
    </submittedName>
</protein>
<accession>A0A9K3LXH5</accession>
<dbReference type="EMBL" id="JAGRRH010000005">
    <property type="protein sequence ID" value="KAG7369937.1"/>
    <property type="molecule type" value="Genomic_DNA"/>
</dbReference>
<feature type="compositionally biased region" description="Low complexity" evidence="1">
    <location>
        <begin position="643"/>
        <end position="656"/>
    </location>
</feature>
<evidence type="ECO:0000256" key="1">
    <source>
        <dbReference type="SAM" id="MobiDB-lite"/>
    </source>
</evidence>
<evidence type="ECO:0000313" key="2">
    <source>
        <dbReference type="EMBL" id="KAG7369937.1"/>
    </source>
</evidence>
<sequence>MRPEDMPECDTPEYERYEDGETAAFNVDDRDDIDQDAIGIYLKAEVTLPIAGEMLTGNVSWRKRDADGNLIGKSASNPIMDTRMYVVSFPDGREEEYSANIIAENMLSMCDPEGNQFILMKHITDHKKEGMAIPKEDAYVWIKERKYPRKTTKGWKLCVEWKDGTTSWESLSALKESNPVEVAEYAVAHNLTEEPAFNWWVPYTLKKRDAIVSAVNNRYWKRTHKYGIRIPKTVKEAFEIRCFYKLRWTANTHGGTRLRDAHSFATALLDAHSAGKTDIDVLVGTNHLHFDPQHAPISYLNWEAISNTPFPSPTASDIASAFTRSLPSVDDLGLAIANAFAAVQGNTSTTGAPYSTSASPSLSGLSSSIFNPGNLPTDVLDCYQRHRNNKVFTPALLTQFDGGVFYHEDGVDRLILRDGTFFVMSREDERNFLREFVPCVDDSPIGLRLWYHQVVRHAHSHGYYVHPFWCFWKHPRGGDHGFTCGSLADDDLPQRMSLPTLRHSPTIYTFLTKCVFPPTSNIPSRISLSHGDGYTALRNIIFDVHPVIHPTPAILAKNYPTHREGSTHAYFRAFEDYLQLRAFTQHIDSSLDKPHELDIFISNHRYSTFLGAEYAVACRDPGALLKFQHHQLVQTIDTLLKLPHSPASTPSAQPSSKLTNPPPR</sequence>
<keyword evidence="3" id="KW-1185">Reference proteome</keyword>
<reference evidence="2" key="1">
    <citation type="journal article" date="2021" name="Sci. Rep.">
        <title>Diploid genomic architecture of Nitzschia inconspicua, an elite biomass production diatom.</title>
        <authorList>
            <person name="Oliver A."/>
            <person name="Podell S."/>
            <person name="Pinowska A."/>
            <person name="Traller J.C."/>
            <person name="Smith S.R."/>
            <person name="McClure R."/>
            <person name="Beliaev A."/>
            <person name="Bohutskyi P."/>
            <person name="Hill E.A."/>
            <person name="Rabines A."/>
            <person name="Zheng H."/>
            <person name="Allen L.Z."/>
            <person name="Kuo A."/>
            <person name="Grigoriev I.V."/>
            <person name="Allen A.E."/>
            <person name="Hazlebeck D."/>
            <person name="Allen E.E."/>
        </authorList>
    </citation>
    <scope>NUCLEOTIDE SEQUENCE</scope>
    <source>
        <strain evidence="2">Hildebrandi</strain>
    </source>
</reference>
<feature type="region of interest" description="Disordered" evidence="1">
    <location>
        <begin position="643"/>
        <end position="664"/>
    </location>
</feature>
<comment type="caution">
    <text evidence="2">The sequence shown here is derived from an EMBL/GenBank/DDBJ whole genome shotgun (WGS) entry which is preliminary data.</text>
</comment>
<reference evidence="2" key="2">
    <citation type="submission" date="2021-04" db="EMBL/GenBank/DDBJ databases">
        <authorList>
            <person name="Podell S."/>
        </authorList>
    </citation>
    <scope>NUCLEOTIDE SEQUENCE</scope>
    <source>
        <strain evidence="2">Hildebrandi</strain>
    </source>
</reference>
<organism evidence="2 3">
    <name type="scientific">Nitzschia inconspicua</name>
    <dbReference type="NCBI Taxonomy" id="303405"/>
    <lineage>
        <taxon>Eukaryota</taxon>
        <taxon>Sar</taxon>
        <taxon>Stramenopiles</taxon>
        <taxon>Ochrophyta</taxon>
        <taxon>Bacillariophyta</taxon>
        <taxon>Bacillariophyceae</taxon>
        <taxon>Bacillariophycidae</taxon>
        <taxon>Bacillariales</taxon>
        <taxon>Bacillariaceae</taxon>
        <taxon>Nitzschia</taxon>
    </lineage>
</organism>
<evidence type="ECO:0000313" key="3">
    <source>
        <dbReference type="Proteomes" id="UP000693970"/>
    </source>
</evidence>